<proteinExistence type="predicted"/>
<gene>
    <name evidence="1" type="ORF">CONLIGDRAFT_634690</name>
</gene>
<name>A0A1J7IGJ7_9PEZI</name>
<sequence>MISVILFLAAWDREEEAAYKAVEEVWGQRGALAGRRPDRKELMGWYARYLAQKGSWNVLDLHLAVISISPEKRYGRRFGL</sequence>
<keyword evidence="2" id="KW-1185">Reference proteome</keyword>
<reference evidence="1 2" key="1">
    <citation type="submission" date="2016-10" db="EMBL/GenBank/DDBJ databases">
        <title>Draft genome sequence of Coniochaeta ligniaria NRRL30616, a lignocellulolytic fungus for bioabatement of inhibitors in plant biomass hydrolysates.</title>
        <authorList>
            <consortium name="DOE Joint Genome Institute"/>
            <person name="Jimenez D.J."/>
            <person name="Hector R.E."/>
            <person name="Riley R."/>
            <person name="Sun H."/>
            <person name="Grigoriev I.V."/>
            <person name="Van Elsas J.D."/>
            <person name="Nichols N.N."/>
        </authorList>
    </citation>
    <scope>NUCLEOTIDE SEQUENCE [LARGE SCALE GENOMIC DNA]</scope>
    <source>
        <strain evidence="1 2">NRRL 30616</strain>
    </source>
</reference>
<evidence type="ECO:0000313" key="1">
    <source>
        <dbReference type="EMBL" id="OIW26411.1"/>
    </source>
</evidence>
<dbReference type="EMBL" id="KV875100">
    <property type="protein sequence ID" value="OIW26411.1"/>
    <property type="molecule type" value="Genomic_DNA"/>
</dbReference>
<protein>
    <submittedName>
        <fullName evidence="1">Uncharacterized protein</fullName>
    </submittedName>
</protein>
<dbReference type="Proteomes" id="UP000182658">
    <property type="component" value="Unassembled WGS sequence"/>
</dbReference>
<dbReference type="AlphaFoldDB" id="A0A1J7IGJ7"/>
<accession>A0A1J7IGJ7</accession>
<evidence type="ECO:0000313" key="2">
    <source>
        <dbReference type="Proteomes" id="UP000182658"/>
    </source>
</evidence>
<dbReference type="InParanoid" id="A0A1J7IGJ7"/>
<organism evidence="1 2">
    <name type="scientific">Coniochaeta ligniaria NRRL 30616</name>
    <dbReference type="NCBI Taxonomy" id="1408157"/>
    <lineage>
        <taxon>Eukaryota</taxon>
        <taxon>Fungi</taxon>
        <taxon>Dikarya</taxon>
        <taxon>Ascomycota</taxon>
        <taxon>Pezizomycotina</taxon>
        <taxon>Sordariomycetes</taxon>
        <taxon>Sordariomycetidae</taxon>
        <taxon>Coniochaetales</taxon>
        <taxon>Coniochaetaceae</taxon>
        <taxon>Coniochaeta</taxon>
    </lineage>
</organism>